<evidence type="ECO:0000313" key="3">
    <source>
        <dbReference type="Proteomes" id="UP000199322"/>
    </source>
</evidence>
<reference evidence="2 4" key="2">
    <citation type="submission" date="2019-04" db="EMBL/GenBank/DDBJ databases">
        <title>Draft genome sequence data and analysis of a Fermenting Bacterium, Geotoga petraea strain HO-Geo1, isolated from heavy-oil petroleum reservoir in Russia.</title>
        <authorList>
            <person name="Grouzdev D.S."/>
            <person name="Semenova E.M."/>
            <person name="Sokolova D.S."/>
            <person name="Tourova T.P."/>
            <person name="Poltaraus A.B."/>
            <person name="Nazina T.N."/>
        </authorList>
    </citation>
    <scope>NUCLEOTIDE SEQUENCE [LARGE SCALE GENOMIC DNA]</scope>
    <source>
        <strain evidence="2 4">HO-Geo1</strain>
    </source>
</reference>
<accession>A0A1G6KPQ0</accession>
<reference evidence="1 3" key="1">
    <citation type="submission" date="2016-10" db="EMBL/GenBank/DDBJ databases">
        <authorList>
            <person name="de Groot N.N."/>
        </authorList>
    </citation>
    <scope>NUCLEOTIDE SEQUENCE [LARGE SCALE GENOMIC DNA]</scope>
    <source>
        <strain evidence="1 3">WG14</strain>
    </source>
</reference>
<name>A0A1G6KPQ0_9BACT</name>
<dbReference type="EMBL" id="FMYV01000003">
    <property type="protein sequence ID" value="SDC32326.1"/>
    <property type="molecule type" value="Genomic_DNA"/>
</dbReference>
<gene>
    <name evidence="2" type="ORF">E4650_00265</name>
    <name evidence="1" type="ORF">SAMN04488588_0819</name>
</gene>
<organism evidence="1 3">
    <name type="scientific">Geotoga petraea</name>
    <dbReference type="NCBI Taxonomy" id="28234"/>
    <lineage>
        <taxon>Bacteria</taxon>
        <taxon>Thermotogati</taxon>
        <taxon>Thermotogota</taxon>
        <taxon>Thermotogae</taxon>
        <taxon>Petrotogales</taxon>
        <taxon>Petrotogaceae</taxon>
        <taxon>Geotoga</taxon>
    </lineage>
</organism>
<evidence type="ECO:0000313" key="4">
    <source>
        <dbReference type="Proteomes" id="UP000297288"/>
    </source>
</evidence>
<dbReference type="RefSeq" id="WP_091403048.1">
    <property type="nucleotide sequence ID" value="NZ_FMYV01000003.1"/>
</dbReference>
<evidence type="ECO:0000313" key="1">
    <source>
        <dbReference type="EMBL" id="SDC32326.1"/>
    </source>
</evidence>
<dbReference type="Proteomes" id="UP000297288">
    <property type="component" value="Unassembled WGS sequence"/>
</dbReference>
<dbReference type="AlphaFoldDB" id="A0A1G6KPQ0"/>
<protein>
    <submittedName>
        <fullName evidence="1">Uncharacterized protein</fullName>
    </submittedName>
</protein>
<proteinExistence type="predicted"/>
<sequence>MMDSVNPELSNPYLGYGLDPGERGLSLSSPASMSIMRVASHEARNIAQFKNKAAQEGGTVLYTDIDLTFRKRGSYLAAVAGKSTAVVLYRKDAEEARNIDNYMVSSQTQKRDPFSIEGEDEQENKINSNSSGQNVEEQIKNIENKLRIENDPEKREELEQKLELYKLLKNFSNSGLSADFANGININFSA</sequence>
<dbReference type="EMBL" id="SRME01000001">
    <property type="protein sequence ID" value="TGG88675.1"/>
    <property type="molecule type" value="Genomic_DNA"/>
</dbReference>
<dbReference type="Proteomes" id="UP000199322">
    <property type="component" value="Unassembled WGS sequence"/>
</dbReference>
<dbReference type="OrthoDB" id="46862at2"/>
<keyword evidence="3" id="KW-1185">Reference proteome</keyword>
<evidence type="ECO:0000313" key="2">
    <source>
        <dbReference type="EMBL" id="TGG88675.1"/>
    </source>
</evidence>